<reference evidence="2 3" key="1">
    <citation type="journal article" date="2018" name="Arch. Microbiol.">
        <title>New insights into the metabolic potential of the phototrophic purple bacterium Rhodopila globiformis DSM 161(T) from its draft genome sequence and evidence for a vanadium-dependent nitrogenase.</title>
        <authorList>
            <person name="Imhoff J.F."/>
            <person name="Rahn T."/>
            <person name="Kunzel S."/>
            <person name="Neulinger S.C."/>
        </authorList>
    </citation>
    <scope>NUCLEOTIDE SEQUENCE [LARGE SCALE GENOMIC DNA]</scope>
    <source>
        <strain evidence="2 3">DSM 161</strain>
    </source>
</reference>
<dbReference type="OrthoDB" id="9811471at2"/>
<dbReference type="InterPro" id="IPR000120">
    <property type="entry name" value="Amidase"/>
</dbReference>
<gene>
    <name evidence="2" type="ORF">CCS01_13070</name>
</gene>
<name>A0A2S6NH03_RHOGL</name>
<dbReference type="PROSITE" id="PS00571">
    <property type="entry name" value="AMIDASES"/>
    <property type="match status" value="1"/>
</dbReference>
<dbReference type="AlphaFoldDB" id="A0A2S6NH03"/>
<dbReference type="GO" id="GO:0003824">
    <property type="term" value="F:catalytic activity"/>
    <property type="evidence" value="ECO:0007669"/>
    <property type="project" value="InterPro"/>
</dbReference>
<protein>
    <submittedName>
        <fullName evidence="2">Amidase</fullName>
    </submittedName>
</protein>
<dbReference type="Pfam" id="PF01425">
    <property type="entry name" value="Amidase"/>
    <property type="match status" value="1"/>
</dbReference>
<dbReference type="EMBL" id="NHRY01000136">
    <property type="protein sequence ID" value="PPQ33874.1"/>
    <property type="molecule type" value="Genomic_DNA"/>
</dbReference>
<dbReference type="Proteomes" id="UP000239724">
    <property type="component" value="Unassembled WGS sequence"/>
</dbReference>
<dbReference type="RefSeq" id="WP_104519293.1">
    <property type="nucleotide sequence ID" value="NZ_NHRY01000136.1"/>
</dbReference>
<dbReference type="PANTHER" id="PTHR11895">
    <property type="entry name" value="TRANSAMIDASE"/>
    <property type="match status" value="1"/>
</dbReference>
<dbReference type="InterPro" id="IPR023631">
    <property type="entry name" value="Amidase_dom"/>
</dbReference>
<accession>A0A2S6NH03</accession>
<organism evidence="2 3">
    <name type="scientific">Rhodopila globiformis</name>
    <name type="common">Rhodopseudomonas globiformis</name>
    <dbReference type="NCBI Taxonomy" id="1071"/>
    <lineage>
        <taxon>Bacteria</taxon>
        <taxon>Pseudomonadati</taxon>
        <taxon>Pseudomonadota</taxon>
        <taxon>Alphaproteobacteria</taxon>
        <taxon>Acetobacterales</taxon>
        <taxon>Acetobacteraceae</taxon>
        <taxon>Rhodopila</taxon>
    </lineage>
</organism>
<evidence type="ECO:0000313" key="3">
    <source>
        <dbReference type="Proteomes" id="UP000239724"/>
    </source>
</evidence>
<dbReference type="InterPro" id="IPR036928">
    <property type="entry name" value="AS_sf"/>
</dbReference>
<dbReference type="InterPro" id="IPR020556">
    <property type="entry name" value="Amidase_CS"/>
</dbReference>
<dbReference type="Gene3D" id="3.90.1300.10">
    <property type="entry name" value="Amidase signature (AS) domain"/>
    <property type="match status" value="1"/>
</dbReference>
<evidence type="ECO:0000313" key="2">
    <source>
        <dbReference type="EMBL" id="PPQ33874.1"/>
    </source>
</evidence>
<sequence>MAPEALHYMELVELTRRMHAKEISPVEATRAELDRIAMLDKSLRSYALVTPEAALEQARQAEAEISRNEIKGPLHGAPIAVKDLCWTAGVATAAGMTIHRDFRPDEDATVVRKLRAAGAIILGKLQLTEGAFADHHPKIPPPVNPWNAAHWPGASSSGSGVATAAGLCYASLGSDTGGSIRFPSAANGVTGLKPTWGRVSRYGVFELAATLDHIGPMARSAADTAAMLGVIAGRDEKDPTASLEPVPDYLARIDGGIRGLRIGVDVEWNRRGTDATMVRAVNDATEIARQLGGEIREVKVPDPSAVIADWVLHCGIETAVAHEATYPARKSEYGPALAGLIDAGRAASAMDYQKILLHRHDFSGRLRALFETIDLLLIPAQAFASPTMADMATLGEDPEKLAALLRYTCPFDVSGSPTITLPCGFTPAGTPIACQFVAPHFREEILFRAGKAYQNATDWHHRHPALAEK</sequence>
<dbReference type="PANTHER" id="PTHR11895:SF176">
    <property type="entry name" value="AMIDASE AMID-RELATED"/>
    <property type="match status" value="1"/>
</dbReference>
<comment type="caution">
    <text evidence="2">The sequence shown here is derived from an EMBL/GenBank/DDBJ whole genome shotgun (WGS) entry which is preliminary data.</text>
</comment>
<feature type="domain" description="Amidase" evidence="1">
    <location>
        <begin position="27"/>
        <end position="446"/>
    </location>
</feature>
<proteinExistence type="predicted"/>
<dbReference type="SUPFAM" id="SSF75304">
    <property type="entry name" value="Amidase signature (AS) enzymes"/>
    <property type="match status" value="1"/>
</dbReference>
<keyword evidence="3" id="KW-1185">Reference proteome</keyword>
<evidence type="ECO:0000259" key="1">
    <source>
        <dbReference type="Pfam" id="PF01425"/>
    </source>
</evidence>